<organism evidence="1 2">
    <name type="scientific">Gnathostoma spinigerum</name>
    <dbReference type="NCBI Taxonomy" id="75299"/>
    <lineage>
        <taxon>Eukaryota</taxon>
        <taxon>Metazoa</taxon>
        <taxon>Ecdysozoa</taxon>
        <taxon>Nematoda</taxon>
        <taxon>Chromadorea</taxon>
        <taxon>Rhabditida</taxon>
        <taxon>Spirurina</taxon>
        <taxon>Gnathostomatomorpha</taxon>
        <taxon>Gnathostomatoidea</taxon>
        <taxon>Gnathostomatidae</taxon>
        <taxon>Gnathostoma</taxon>
    </lineage>
</organism>
<keyword evidence="2" id="KW-1185">Reference proteome</keyword>
<dbReference type="Proteomes" id="UP001608902">
    <property type="component" value="Unassembled WGS sequence"/>
</dbReference>
<evidence type="ECO:0000313" key="2">
    <source>
        <dbReference type="Proteomes" id="UP001608902"/>
    </source>
</evidence>
<name>A0ABD6EY62_9BILA</name>
<accession>A0ABD6EY62</accession>
<comment type="caution">
    <text evidence="1">The sequence shown here is derived from an EMBL/GenBank/DDBJ whole genome shotgun (WGS) entry which is preliminary data.</text>
</comment>
<protein>
    <submittedName>
        <fullName evidence="1">Uncharacterized protein</fullName>
    </submittedName>
</protein>
<reference evidence="1 2" key="1">
    <citation type="submission" date="2024-08" db="EMBL/GenBank/DDBJ databases">
        <title>Gnathostoma spinigerum genome.</title>
        <authorList>
            <person name="Gonzalez-Bertolin B."/>
            <person name="Monzon S."/>
            <person name="Zaballos A."/>
            <person name="Jimenez P."/>
            <person name="Dekumyoy P."/>
            <person name="Varona S."/>
            <person name="Cuesta I."/>
            <person name="Sumanam S."/>
            <person name="Adisakwattana P."/>
            <person name="Gasser R.B."/>
            <person name="Hernandez-Gonzalez A."/>
            <person name="Young N.D."/>
            <person name="Perteguer M.J."/>
        </authorList>
    </citation>
    <scope>NUCLEOTIDE SEQUENCE [LARGE SCALE GENOMIC DNA]</scope>
    <source>
        <strain evidence="1">AL3</strain>
        <tissue evidence="1">Liver</tissue>
    </source>
</reference>
<proteinExistence type="predicted"/>
<gene>
    <name evidence="1" type="ORF">AB6A40_008341</name>
</gene>
<evidence type="ECO:0000313" key="1">
    <source>
        <dbReference type="EMBL" id="MFH4981632.1"/>
    </source>
</evidence>
<dbReference type="AlphaFoldDB" id="A0ABD6EY62"/>
<dbReference type="EMBL" id="JBGFUD010007581">
    <property type="protein sequence ID" value="MFH4981632.1"/>
    <property type="molecule type" value="Genomic_DNA"/>
</dbReference>
<sequence>MRLAAGGSAIRCFACRKAVTIPIQGFPINFGLRDAVATLTKVQQLSESTLRCSKCRAPCDQTEIWICVECNREAITSILIDDDISDIEETEKSTCLCASCSLRFHFKHELVEFSRLRQRRNKVFELRKQKMHDIDEMLDDLSRSFLKKLRPCLIKPLKDEFDAKLSDLSCSVDHSIEEIDQISTKLIEEFAERLRNIEQNIDVQFKMLMLPCGIRESRYERPTQL</sequence>